<dbReference type="STRING" id="686832.A0A0C2YEY2"/>
<comment type="subcellular location">
    <subcellularLocation>
        <location evidence="1">Membrane</location>
        <topology evidence="1">Single-pass membrane protein</topology>
    </subcellularLocation>
    <subcellularLocation>
        <location evidence="2">Mitochondrion</location>
    </subcellularLocation>
</comment>
<evidence type="ECO:0000256" key="3">
    <source>
        <dbReference type="ARBA" id="ARBA00005435"/>
    </source>
</evidence>
<protein>
    <recommendedName>
        <fullName evidence="10">TNase-like domain-containing protein</fullName>
    </recommendedName>
</protein>
<keyword evidence="9" id="KW-0812">Transmembrane</keyword>
<keyword evidence="5" id="KW-0255">Endonuclease</keyword>
<dbReference type="InterPro" id="IPR016071">
    <property type="entry name" value="Staphylococal_nuclease_OB-fold"/>
</dbReference>
<accession>A0A0C2YEY2</accession>
<evidence type="ECO:0000256" key="1">
    <source>
        <dbReference type="ARBA" id="ARBA00004167"/>
    </source>
</evidence>
<evidence type="ECO:0000256" key="7">
    <source>
        <dbReference type="ARBA" id="ARBA00022837"/>
    </source>
</evidence>
<reference evidence="11 12" key="1">
    <citation type="submission" date="2014-04" db="EMBL/GenBank/DDBJ databases">
        <authorList>
            <consortium name="DOE Joint Genome Institute"/>
            <person name="Kuo A."/>
            <person name="Gay G."/>
            <person name="Dore J."/>
            <person name="Kohler A."/>
            <person name="Nagy L.G."/>
            <person name="Floudas D."/>
            <person name="Copeland A."/>
            <person name="Barry K.W."/>
            <person name="Cichocki N."/>
            <person name="Veneault-Fourrey C."/>
            <person name="LaButti K."/>
            <person name="Lindquist E.A."/>
            <person name="Lipzen A."/>
            <person name="Lundell T."/>
            <person name="Morin E."/>
            <person name="Murat C."/>
            <person name="Sun H."/>
            <person name="Tunlid A."/>
            <person name="Henrissat B."/>
            <person name="Grigoriev I.V."/>
            <person name="Hibbett D.S."/>
            <person name="Martin F."/>
            <person name="Nordberg H.P."/>
            <person name="Cantor M.N."/>
            <person name="Hua S.X."/>
        </authorList>
    </citation>
    <scope>NUCLEOTIDE SEQUENCE [LARGE SCALE GENOMIC DNA]</scope>
    <source>
        <strain evidence="12">h7</strain>
    </source>
</reference>
<dbReference type="GO" id="GO:0004519">
    <property type="term" value="F:endonuclease activity"/>
    <property type="evidence" value="ECO:0007669"/>
    <property type="project" value="UniProtKB-KW"/>
</dbReference>
<dbReference type="Pfam" id="PF00565">
    <property type="entry name" value="SNase"/>
    <property type="match status" value="1"/>
</dbReference>
<dbReference type="OrthoDB" id="430293at2759"/>
<keyword evidence="12" id="KW-1185">Reference proteome</keyword>
<dbReference type="Proteomes" id="UP000053424">
    <property type="component" value="Unassembled WGS sequence"/>
</dbReference>
<keyword evidence="9" id="KW-0472">Membrane</keyword>
<gene>
    <name evidence="11" type="ORF">M413DRAFT_440071</name>
</gene>
<organism evidence="11 12">
    <name type="scientific">Hebeloma cylindrosporum</name>
    <dbReference type="NCBI Taxonomy" id="76867"/>
    <lineage>
        <taxon>Eukaryota</taxon>
        <taxon>Fungi</taxon>
        <taxon>Dikarya</taxon>
        <taxon>Basidiomycota</taxon>
        <taxon>Agaricomycotina</taxon>
        <taxon>Agaricomycetes</taxon>
        <taxon>Agaricomycetidae</taxon>
        <taxon>Agaricales</taxon>
        <taxon>Agaricineae</taxon>
        <taxon>Hymenogastraceae</taxon>
        <taxon>Hebeloma</taxon>
    </lineage>
</organism>
<evidence type="ECO:0000256" key="8">
    <source>
        <dbReference type="SAM" id="MobiDB-lite"/>
    </source>
</evidence>
<sequence>MSGIPWIWTKSESNTSATQEFDTVMKRVKAEFDALPPSVAVLATFALGSATAMSGILVYKRFGRRIRNSEWVTPKLLTRKRWLKGVVTSVGDADNFRFFHTPALGGYSWPLKVRRIPTLSKDLKNETLHIRIAGVDAPEAGHFGKPAQPYAAESLAWLRKRILGKKVYVKLLRRDQYSRIVAQVSLSPRILPGLLFHGKNLPEEMLKSGWAVTYEQAGAEYGKVGKEGYLRLEAESKAARRGMWKGGSNAETPAEYKRRHASSGSLPVEEPKLATSGTRKRQKTWWSKLFSR</sequence>
<feature type="region of interest" description="Disordered" evidence="8">
    <location>
        <begin position="241"/>
        <end position="292"/>
    </location>
</feature>
<evidence type="ECO:0000256" key="5">
    <source>
        <dbReference type="ARBA" id="ARBA00022759"/>
    </source>
</evidence>
<dbReference type="PANTHER" id="PTHR12302:SF3">
    <property type="entry name" value="SERINE_THREONINE-PROTEIN KINASE 31"/>
    <property type="match status" value="1"/>
</dbReference>
<keyword evidence="9" id="KW-1133">Transmembrane helix</keyword>
<evidence type="ECO:0000256" key="9">
    <source>
        <dbReference type="SAM" id="Phobius"/>
    </source>
</evidence>
<dbReference type="PROSITE" id="PS50830">
    <property type="entry name" value="TNASE_3"/>
    <property type="match status" value="1"/>
</dbReference>
<keyword evidence="6" id="KW-0378">Hydrolase</keyword>
<dbReference type="SMART" id="SM00318">
    <property type="entry name" value="SNc"/>
    <property type="match status" value="1"/>
</dbReference>
<keyword evidence="4" id="KW-0540">Nuclease</keyword>
<dbReference type="GO" id="GO:0005739">
    <property type="term" value="C:mitochondrion"/>
    <property type="evidence" value="ECO:0007669"/>
    <property type="project" value="UniProtKB-SubCell"/>
</dbReference>
<evidence type="ECO:0000256" key="2">
    <source>
        <dbReference type="ARBA" id="ARBA00004173"/>
    </source>
</evidence>
<feature type="domain" description="TNase-like" evidence="10">
    <location>
        <begin position="81"/>
        <end position="246"/>
    </location>
</feature>
<evidence type="ECO:0000313" key="12">
    <source>
        <dbReference type="Proteomes" id="UP000053424"/>
    </source>
</evidence>
<dbReference type="SUPFAM" id="SSF50199">
    <property type="entry name" value="Staphylococcal nuclease"/>
    <property type="match status" value="1"/>
</dbReference>
<dbReference type="AlphaFoldDB" id="A0A0C2YEY2"/>
<dbReference type="GO" id="GO:0016020">
    <property type="term" value="C:membrane"/>
    <property type="evidence" value="ECO:0007669"/>
    <property type="project" value="UniProtKB-SubCell"/>
</dbReference>
<evidence type="ECO:0000256" key="4">
    <source>
        <dbReference type="ARBA" id="ARBA00022722"/>
    </source>
</evidence>
<dbReference type="InterPro" id="IPR035437">
    <property type="entry name" value="SNase_OB-fold_sf"/>
</dbReference>
<evidence type="ECO:0000259" key="10">
    <source>
        <dbReference type="PROSITE" id="PS50830"/>
    </source>
</evidence>
<dbReference type="Gene3D" id="2.40.50.90">
    <property type="match status" value="1"/>
</dbReference>
<dbReference type="GO" id="GO:0016787">
    <property type="term" value="F:hydrolase activity"/>
    <property type="evidence" value="ECO:0007669"/>
    <property type="project" value="UniProtKB-KW"/>
</dbReference>
<reference evidence="12" key="2">
    <citation type="submission" date="2015-01" db="EMBL/GenBank/DDBJ databases">
        <title>Evolutionary Origins and Diversification of the Mycorrhizal Mutualists.</title>
        <authorList>
            <consortium name="DOE Joint Genome Institute"/>
            <consortium name="Mycorrhizal Genomics Consortium"/>
            <person name="Kohler A."/>
            <person name="Kuo A."/>
            <person name="Nagy L.G."/>
            <person name="Floudas D."/>
            <person name="Copeland A."/>
            <person name="Barry K.W."/>
            <person name="Cichocki N."/>
            <person name="Veneault-Fourrey C."/>
            <person name="LaButti K."/>
            <person name="Lindquist E.A."/>
            <person name="Lipzen A."/>
            <person name="Lundell T."/>
            <person name="Morin E."/>
            <person name="Murat C."/>
            <person name="Riley R."/>
            <person name="Ohm R."/>
            <person name="Sun H."/>
            <person name="Tunlid A."/>
            <person name="Henrissat B."/>
            <person name="Grigoriev I.V."/>
            <person name="Hibbett D.S."/>
            <person name="Martin F."/>
        </authorList>
    </citation>
    <scope>NUCLEOTIDE SEQUENCE [LARGE SCALE GENOMIC DNA]</scope>
    <source>
        <strain evidence="12">h7</strain>
    </source>
</reference>
<dbReference type="EMBL" id="KN831769">
    <property type="protein sequence ID" value="KIM48343.1"/>
    <property type="molecule type" value="Genomic_DNA"/>
</dbReference>
<feature type="transmembrane region" description="Helical" evidence="9">
    <location>
        <begin position="39"/>
        <end position="59"/>
    </location>
</feature>
<name>A0A0C2YEY2_HEBCY</name>
<evidence type="ECO:0000256" key="6">
    <source>
        <dbReference type="ARBA" id="ARBA00022801"/>
    </source>
</evidence>
<proteinExistence type="inferred from homology"/>
<dbReference type="HOGENOM" id="CLU_046484_0_1_1"/>
<dbReference type="PANTHER" id="PTHR12302">
    <property type="entry name" value="EBNA2 BINDING PROTEIN P100"/>
    <property type="match status" value="1"/>
</dbReference>
<comment type="similarity">
    <text evidence="3">Belongs to the LCL3 family.</text>
</comment>
<evidence type="ECO:0000313" key="11">
    <source>
        <dbReference type="EMBL" id="KIM48343.1"/>
    </source>
</evidence>
<keyword evidence="7" id="KW-0106">Calcium</keyword>